<comment type="caution">
    <text evidence="4">The sequence shown here is derived from an EMBL/GenBank/DDBJ whole genome shotgun (WGS) entry which is preliminary data.</text>
</comment>
<organism evidence="4">
    <name type="scientific">Hyalella azteca</name>
    <name type="common">Amphipod</name>
    <dbReference type="NCBI Taxonomy" id="294128"/>
    <lineage>
        <taxon>Eukaryota</taxon>
        <taxon>Metazoa</taxon>
        <taxon>Ecdysozoa</taxon>
        <taxon>Arthropoda</taxon>
        <taxon>Crustacea</taxon>
        <taxon>Multicrustacea</taxon>
        <taxon>Malacostraca</taxon>
        <taxon>Eumalacostraca</taxon>
        <taxon>Peracarida</taxon>
        <taxon>Amphipoda</taxon>
        <taxon>Senticaudata</taxon>
        <taxon>Talitrida</taxon>
        <taxon>Talitroidea</taxon>
        <taxon>Hyalellidae</taxon>
        <taxon>Hyalella</taxon>
    </lineage>
</organism>
<dbReference type="Gene3D" id="3.40.50.300">
    <property type="entry name" value="P-loop containing nucleotide triphosphate hydrolases"/>
    <property type="match status" value="1"/>
</dbReference>
<dbReference type="InterPro" id="IPR027417">
    <property type="entry name" value="P-loop_NTPase"/>
</dbReference>
<reference evidence="4" key="3">
    <citation type="submission" date="2019-06" db="EMBL/GenBank/DDBJ databases">
        <authorList>
            <person name="Poynton C."/>
            <person name="Hasenbein S."/>
            <person name="Benoit J.B."/>
            <person name="Sepulveda M.S."/>
            <person name="Poelchau M.F."/>
            <person name="Murali S.C."/>
            <person name="Chen S."/>
            <person name="Glastad K.M."/>
            <person name="Werren J.H."/>
            <person name="Vineis J.H."/>
            <person name="Bowen J.L."/>
            <person name="Friedrich M."/>
            <person name="Jones J."/>
            <person name="Robertson H.M."/>
            <person name="Feyereisen R."/>
            <person name="Mechler-Hickson A."/>
            <person name="Mathers N."/>
            <person name="Lee C.E."/>
            <person name="Colbourne J.K."/>
            <person name="Biales A."/>
            <person name="Johnston J.S."/>
            <person name="Wellborn G.A."/>
            <person name="Rosendale A.J."/>
            <person name="Cridge A.G."/>
            <person name="Munoz-Torres M.C."/>
            <person name="Bain P.A."/>
            <person name="Manny A.R."/>
            <person name="Major K.M."/>
            <person name="Lambert F.N."/>
            <person name="Vulpe C.D."/>
            <person name="Tuck P."/>
            <person name="Blalock B.J."/>
            <person name="Lin Y.-Y."/>
            <person name="Smith M.E."/>
            <person name="Ochoa-Acuna H."/>
            <person name="Chen M.-J.M."/>
            <person name="Childers C.P."/>
            <person name="Qu J."/>
            <person name="Dugan S."/>
            <person name="Lee S.L."/>
            <person name="Chao H."/>
            <person name="Dinh H."/>
            <person name="Han Y."/>
            <person name="Doddapaneni H."/>
            <person name="Worley K.C."/>
            <person name="Muzny D.M."/>
            <person name="Gibbs R.A."/>
            <person name="Richards S."/>
        </authorList>
    </citation>
    <scope>NUCLEOTIDE SEQUENCE</scope>
    <source>
        <strain evidence="4">HAZT.00-mixed</strain>
        <tissue evidence="4">Whole organism</tissue>
    </source>
</reference>
<reference evidence="4" key="1">
    <citation type="submission" date="2014-08" db="EMBL/GenBank/DDBJ databases">
        <authorList>
            <person name="Murali S."/>
            <person name="Richards S."/>
            <person name="Bandaranaike D."/>
            <person name="Bellair M."/>
            <person name="Blankenburg K."/>
            <person name="Chao H."/>
            <person name="Dinh H."/>
            <person name="Doddapaneni H."/>
            <person name="Dugan-Rocha S."/>
            <person name="Elkadiri S."/>
            <person name="Gnanaolivu R."/>
            <person name="Hughes D."/>
            <person name="Lee S."/>
            <person name="Li M."/>
            <person name="Ming W."/>
            <person name="Munidasa M."/>
            <person name="Muniz J."/>
            <person name="Nguyen L."/>
            <person name="Osuji N."/>
            <person name="Pu L.-L."/>
            <person name="Puazo M."/>
            <person name="Skinner E."/>
            <person name="Qu C."/>
            <person name="Quiroz J."/>
            <person name="Raj R."/>
            <person name="Weissenberger G."/>
            <person name="Xin Y."/>
            <person name="Zou X."/>
            <person name="Han Y."/>
            <person name="Worley K."/>
            <person name="Muzny D."/>
            <person name="Gibbs R."/>
        </authorList>
    </citation>
    <scope>NUCLEOTIDE SEQUENCE</scope>
    <source>
        <strain evidence="4">HAZT.00-mixed</strain>
        <tissue evidence="4">Whole organism</tissue>
    </source>
</reference>
<protein>
    <recommendedName>
        <fullName evidence="5">ATPase N2B</fullName>
    </recommendedName>
</protein>
<evidence type="ECO:0008006" key="5">
    <source>
        <dbReference type="Google" id="ProtNLM"/>
    </source>
</evidence>
<dbReference type="PANTHER" id="PTHR12169:SF6">
    <property type="entry name" value="AFG1-LIKE ATPASE"/>
    <property type="match status" value="1"/>
</dbReference>
<dbReference type="PANTHER" id="PTHR12169">
    <property type="entry name" value="ATPASE N2B"/>
    <property type="match status" value="1"/>
</dbReference>
<proteinExistence type="inferred from homology"/>
<evidence type="ECO:0000313" key="4">
    <source>
        <dbReference type="EMBL" id="KAA0198734.1"/>
    </source>
</evidence>
<keyword evidence="2" id="KW-0547">Nucleotide-binding</keyword>
<dbReference type="EMBL" id="JQDR03007342">
    <property type="protein sequence ID" value="KAA0198734.1"/>
    <property type="molecule type" value="Genomic_DNA"/>
</dbReference>
<dbReference type="GO" id="GO:0005524">
    <property type="term" value="F:ATP binding"/>
    <property type="evidence" value="ECO:0007669"/>
    <property type="project" value="UniProtKB-KW"/>
</dbReference>
<accession>A0A6A0H3Q8</accession>
<dbReference type="GO" id="GO:0016887">
    <property type="term" value="F:ATP hydrolysis activity"/>
    <property type="evidence" value="ECO:0007669"/>
    <property type="project" value="InterPro"/>
</dbReference>
<dbReference type="SUPFAM" id="SSF52540">
    <property type="entry name" value="P-loop containing nucleoside triphosphate hydrolases"/>
    <property type="match status" value="1"/>
</dbReference>
<keyword evidence="3" id="KW-0067">ATP-binding</keyword>
<gene>
    <name evidence="4" type="ORF">HAZT_HAZT001882</name>
</gene>
<name>A0A6A0H3Q8_HYAAZ</name>
<dbReference type="Pfam" id="PF03969">
    <property type="entry name" value="AFG1_ATPase"/>
    <property type="match status" value="1"/>
</dbReference>
<sequence>MVHFNSFMLDVHKRIHAEKQLMAKVHAHDQARYFDPSGTYTLRQRPHDAVAPVARQIIQSAWLICFDEFQVTDIGDAMVLKRLFTELFELGAVVVATSNRAPDDLYKNGLQRSQFLPFIPLLKAHANVINLDSGIDYRTHQQSSVTVFFVKTECDAEAEINKIFKILCASETDVVRPRTFSYSGRNLTLHKTCGQVADCSFDELCTQPLAAMDYLQLSQVFHTIIIRDIPRLNQNTKGQARRFITLIDTLYDNKVRVVCSSDVPHDQIFERWSPEIINKENLTLMDDLGLKEKEAETKSINIFTGEEEMFACDRTVSRLSQMMTSEYWHAYDQVHR</sequence>
<dbReference type="Proteomes" id="UP000711488">
    <property type="component" value="Unassembled WGS sequence"/>
</dbReference>
<dbReference type="NCBIfam" id="NF040713">
    <property type="entry name" value="ZapE"/>
    <property type="match status" value="1"/>
</dbReference>
<comment type="similarity">
    <text evidence="1">Belongs to the AFG1 ATPase family.</text>
</comment>
<reference evidence="4" key="2">
    <citation type="journal article" date="2018" name="Environ. Sci. Technol.">
        <title>The Toxicogenome of Hyalella azteca: A Model for Sediment Ecotoxicology and Evolutionary Toxicology.</title>
        <authorList>
            <person name="Poynton H.C."/>
            <person name="Hasenbein S."/>
            <person name="Benoit J.B."/>
            <person name="Sepulveda M.S."/>
            <person name="Poelchau M.F."/>
            <person name="Hughes D.S.T."/>
            <person name="Murali S.C."/>
            <person name="Chen S."/>
            <person name="Glastad K.M."/>
            <person name="Goodisman M.A.D."/>
            <person name="Werren J.H."/>
            <person name="Vineis J.H."/>
            <person name="Bowen J.L."/>
            <person name="Friedrich M."/>
            <person name="Jones J."/>
            <person name="Robertson H.M."/>
            <person name="Feyereisen R."/>
            <person name="Mechler-Hickson A."/>
            <person name="Mathers N."/>
            <person name="Lee C.E."/>
            <person name="Colbourne J.K."/>
            <person name="Biales A."/>
            <person name="Johnston J.S."/>
            <person name="Wellborn G.A."/>
            <person name="Rosendale A.J."/>
            <person name="Cridge A.G."/>
            <person name="Munoz-Torres M.C."/>
            <person name="Bain P.A."/>
            <person name="Manny A.R."/>
            <person name="Major K.M."/>
            <person name="Lambert F.N."/>
            <person name="Vulpe C.D."/>
            <person name="Tuck P."/>
            <person name="Blalock B.J."/>
            <person name="Lin Y.Y."/>
            <person name="Smith M.E."/>
            <person name="Ochoa-Acuna H."/>
            <person name="Chen M.M."/>
            <person name="Childers C.P."/>
            <person name="Qu J."/>
            <person name="Dugan S."/>
            <person name="Lee S.L."/>
            <person name="Chao H."/>
            <person name="Dinh H."/>
            <person name="Han Y."/>
            <person name="Doddapaneni H."/>
            <person name="Worley K.C."/>
            <person name="Muzny D.M."/>
            <person name="Gibbs R.A."/>
            <person name="Richards S."/>
        </authorList>
    </citation>
    <scope>NUCLEOTIDE SEQUENCE</scope>
    <source>
        <strain evidence="4">HAZT.00-mixed</strain>
        <tissue evidence="4">Whole organism</tissue>
    </source>
</reference>
<evidence type="ECO:0000256" key="3">
    <source>
        <dbReference type="ARBA" id="ARBA00022840"/>
    </source>
</evidence>
<evidence type="ECO:0000256" key="2">
    <source>
        <dbReference type="ARBA" id="ARBA00022741"/>
    </source>
</evidence>
<dbReference type="AlphaFoldDB" id="A0A6A0H3Q8"/>
<dbReference type="GO" id="GO:0005739">
    <property type="term" value="C:mitochondrion"/>
    <property type="evidence" value="ECO:0007669"/>
    <property type="project" value="TreeGrafter"/>
</dbReference>
<dbReference type="InterPro" id="IPR005654">
    <property type="entry name" value="ATPase_AFG1-like"/>
</dbReference>
<evidence type="ECO:0000256" key="1">
    <source>
        <dbReference type="ARBA" id="ARBA00010322"/>
    </source>
</evidence>